<protein>
    <submittedName>
        <fullName evidence="5">Quinone oxidoreductase</fullName>
    </submittedName>
</protein>
<dbReference type="GO" id="GO:0016616">
    <property type="term" value="F:oxidoreductase activity, acting on the CH-OH group of donors, NAD or NADP as acceptor"/>
    <property type="evidence" value="ECO:0007669"/>
    <property type="project" value="UniProtKB-ARBA"/>
</dbReference>
<dbReference type="OrthoDB" id="9805883at2"/>
<keyword evidence="1" id="KW-0521">NADP</keyword>
<accession>A0A494XDG1</accession>
<evidence type="ECO:0000313" key="6">
    <source>
        <dbReference type="Proteomes" id="UP000270342"/>
    </source>
</evidence>
<dbReference type="InterPro" id="IPR013149">
    <property type="entry name" value="ADH-like_C"/>
</dbReference>
<feature type="domain" description="Enoyl reductase (ER)" evidence="4">
    <location>
        <begin position="13"/>
        <end position="324"/>
    </location>
</feature>
<dbReference type="PROSITE" id="PS00059">
    <property type="entry name" value="ADH_ZINC"/>
    <property type="match status" value="1"/>
</dbReference>
<dbReference type="SUPFAM" id="SSF51735">
    <property type="entry name" value="NAD(P)-binding Rossmann-fold domains"/>
    <property type="match status" value="1"/>
</dbReference>
<evidence type="ECO:0000256" key="2">
    <source>
        <dbReference type="ARBA" id="ARBA00023002"/>
    </source>
</evidence>
<dbReference type="GO" id="GO:0003960">
    <property type="term" value="F:quinone reductase (NADPH) activity"/>
    <property type="evidence" value="ECO:0007669"/>
    <property type="project" value="InterPro"/>
</dbReference>
<dbReference type="Pfam" id="PF00107">
    <property type="entry name" value="ADH_zinc_N"/>
    <property type="match status" value="1"/>
</dbReference>
<dbReference type="GO" id="GO:0008270">
    <property type="term" value="F:zinc ion binding"/>
    <property type="evidence" value="ECO:0007669"/>
    <property type="project" value="InterPro"/>
</dbReference>
<comment type="caution">
    <text evidence="5">The sequence shown here is derived from an EMBL/GenBank/DDBJ whole genome shotgun (WGS) entry which is preliminary data.</text>
</comment>
<dbReference type="InterPro" id="IPR002328">
    <property type="entry name" value="ADH_Zn_CS"/>
</dbReference>
<evidence type="ECO:0000256" key="3">
    <source>
        <dbReference type="RuleBase" id="RU361277"/>
    </source>
</evidence>
<dbReference type="InterPro" id="IPR011032">
    <property type="entry name" value="GroES-like_sf"/>
</dbReference>
<keyword evidence="3" id="KW-0479">Metal-binding</keyword>
<dbReference type="GO" id="GO:0005829">
    <property type="term" value="C:cytosol"/>
    <property type="evidence" value="ECO:0007669"/>
    <property type="project" value="TreeGrafter"/>
</dbReference>
<dbReference type="RefSeq" id="WP_121089482.1">
    <property type="nucleotide sequence ID" value="NZ_RBZU01000012.1"/>
</dbReference>
<name>A0A494XDG1_9BURK</name>
<dbReference type="CDD" id="cd05286">
    <property type="entry name" value="QOR2"/>
    <property type="match status" value="1"/>
</dbReference>
<evidence type="ECO:0000256" key="1">
    <source>
        <dbReference type="ARBA" id="ARBA00022857"/>
    </source>
</evidence>
<dbReference type="FunFam" id="3.40.50.720:FF:000053">
    <property type="entry name" value="Quinone oxidoreductase 1"/>
    <property type="match status" value="1"/>
</dbReference>
<dbReference type="Gene3D" id="3.90.180.10">
    <property type="entry name" value="Medium-chain alcohol dehydrogenases, catalytic domain"/>
    <property type="match status" value="1"/>
</dbReference>
<proteinExistence type="inferred from homology"/>
<dbReference type="InterPro" id="IPR047618">
    <property type="entry name" value="QOR-like"/>
</dbReference>
<dbReference type="InterPro" id="IPR020843">
    <property type="entry name" value="ER"/>
</dbReference>
<evidence type="ECO:0000259" key="4">
    <source>
        <dbReference type="SMART" id="SM00829"/>
    </source>
</evidence>
<keyword evidence="3" id="KW-0862">Zinc</keyword>
<comment type="cofactor">
    <cofactor evidence="3">
        <name>Zn(2+)</name>
        <dbReference type="ChEBI" id="CHEBI:29105"/>
    </cofactor>
</comment>
<dbReference type="SMART" id="SM00829">
    <property type="entry name" value="PKS_ER"/>
    <property type="match status" value="1"/>
</dbReference>
<dbReference type="Gene3D" id="3.40.50.720">
    <property type="entry name" value="NAD(P)-binding Rossmann-like Domain"/>
    <property type="match status" value="1"/>
</dbReference>
<keyword evidence="6" id="KW-1185">Reference proteome</keyword>
<comment type="similarity">
    <text evidence="3">Belongs to the zinc-containing alcohol dehydrogenase family.</text>
</comment>
<dbReference type="GO" id="GO:0035925">
    <property type="term" value="F:mRNA 3'-UTR AU-rich region binding"/>
    <property type="evidence" value="ECO:0007669"/>
    <property type="project" value="TreeGrafter"/>
</dbReference>
<organism evidence="5 6">
    <name type="scientific">Pararobbsia silviterrae</name>
    <dbReference type="NCBI Taxonomy" id="1792498"/>
    <lineage>
        <taxon>Bacteria</taxon>
        <taxon>Pseudomonadati</taxon>
        <taxon>Pseudomonadota</taxon>
        <taxon>Betaproteobacteria</taxon>
        <taxon>Burkholderiales</taxon>
        <taxon>Burkholderiaceae</taxon>
        <taxon>Pararobbsia</taxon>
    </lineage>
</organism>
<dbReference type="GO" id="GO:0070402">
    <property type="term" value="F:NADPH binding"/>
    <property type="evidence" value="ECO:0007669"/>
    <property type="project" value="TreeGrafter"/>
</dbReference>
<gene>
    <name evidence="5" type="ORF">D7S86_22300</name>
</gene>
<dbReference type="PANTHER" id="PTHR48106:SF13">
    <property type="entry name" value="QUINONE OXIDOREDUCTASE-RELATED"/>
    <property type="match status" value="1"/>
</dbReference>
<dbReference type="InterPro" id="IPR036291">
    <property type="entry name" value="NAD(P)-bd_dom_sf"/>
</dbReference>
<keyword evidence="2" id="KW-0560">Oxidoreductase</keyword>
<dbReference type="Proteomes" id="UP000270342">
    <property type="component" value="Unassembled WGS sequence"/>
</dbReference>
<dbReference type="AlphaFoldDB" id="A0A494XDG1"/>
<dbReference type="EMBL" id="RBZU01000012">
    <property type="protein sequence ID" value="RKP47701.1"/>
    <property type="molecule type" value="Genomic_DNA"/>
</dbReference>
<dbReference type="SUPFAM" id="SSF50129">
    <property type="entry name" value="GroES-like"/>
    <property type="match status" value="1"/>
</dbReference>
<dbReference type="InterPro" id="IPR013154">
    <property type="entry name" value="ADH-like_N"/>
</dbReference>
<evidence type="ECO:0000313" key="5">
    <source>
        <dbReference type="EMBL" id="RKP47701.1"/>
    </source>
</evidence>
<dbReference type="PANTHER" id="PTHR48106">
    <property type="entry name" value="QUINONE OXIDOREDUCTASE PIG3-RELATED"/>
    <property type="match status" value="1"/>
</dbReference>
<sequence length="326" mass="34318">MTQALAVQLTEFGGPEVMKRVSFELPPPGSGDVQIRQTAIGFNYLDVYQRTGRYPLPTPTGLGHEAAGVVEAVGPDVGDLRVGDRVVYMNAGIGAYADRRNVPAAKLVKLPDGMADDVAAALFFKAMTAQYLVKTTYRVRAGDIVVVHAAAGGVGQILSAWAKALGATVIGTAGSPAKCEIARAAGCDIAIDYSTPDWVARVIDASGGKKAHVVYDSVGRSTFDGSLDIAAPFGYVVVYGAASGPIPPFDIDLLNRKGCLFLTRPSVFPHNATVDLLRANARDVFDAYEKGLIRAQIGARFGLQDIERAHIAAESRSTTGAIVITP</sequence>
<dbReference type="Pfam" id="PF08240">
    <property type="entry name" value="ADH_N"/>
    <property type="match status" value="1"/>
</dbReference>
<reference evidence="5 6" key="1">
    <citation type="submission" date="2018-10" db="EMBL/GenBank/DDBJ databases">
        <title>Robbsia sp. DHC34, isolated from soil.</title>
        <authorList>
            <person name="Gao Z.-H."/>
            <person name="Qiu L.-H."/>
        </authorList>
    </citation>
    <scope>NUCLEOTIDE SEQUENCE [LARGE SCALE GENOMIC DNA]</scope>
    <source>
        <strain evidence="5 6">DHC34</strain>
    </source>
</reference>